<dbReference type="EMBL" id="JAMYPJ010000061">
    <property type="protein sequence ID" value="MER8936965.1"/>
    <property type="molecule type" value="Genomic_DNA"/>
</dbReference>
<evidence type="ECO:0000313" key="1">
    <source>
        <dbReference type="EMBL" id="MER8936965.1"/>
    </source>
</evidence>
<organism evidence="1 2">
    <name type="scientific">Mesorhizobium opportunistum</name>
    <dbReference type="NCBI Taxonomy" id="593909"/>
    <lineage>
        <taxon>Bacteria</taxon>
        <taxon>Pseudomonadati</taxon>
        <taxon>Pseudomonadota</taxon>
        <taxon>Alphaproteobacteria</taxon>
        <taxon>Hyphomicrobiales</taxon>
        <taxon>Phyllobacteriaceae</taxon>
        <taxon>Mesorhizobium</taxon>
    </lineage>
</organism>
<dbReference type="Proteomes" id="UP001464387">
    <property type="component" value="Unassembled WGS sequence"/>
</dbReference>
<keyword evidence="2" id="KW-1185">Reference proteome</keyword>
<name>A0ABV1YP60_9HYPH</name>
<protein>
    <submittedName>
        <fullName evidence="1">Helix-turn-helix domain-containing protein</fullName>
    </submittedName>
</protein>
<accession>A0ABV1YP60</accession>
<reference evidence="1 2" key="1">
    <citation type="journal article" date="2024" name="Proc. Natl. Acad. Sci. U.S.A.">
        <title>The evolutionary genomics of adaptation to stress in wild rhizobium bacteria.</title>
        <authorList>
            <person name="Kehlet-Delgado H."/>
            <person name="Montoya A.P."/>
            <person name="Jensen K.T."/>
            <person name="Wendlandt C.E."/>
            <person name="Dexheimer C."/>
            <person name="Roberts M."/>
            <person name="Torres Martinez L."/>
            <person name="Friesen M.L."/>
            <person name="Griffitts J.S."/>
            <person name="Porter S.S."/>
        </authorList>
    </citation>
    <scope>NUCLEOTIDE SEQUENCE [LARGE SCALE GENOMIC DNA]</scope>
    <source>
        <strain evidence="1 2">M0729</strain>
    </source>
</reference>
<dbReference type="RefSeq" id="WP_352570247.1">
    <property type="nucleotide sequence ID" value="NZ_JAMYMY010000010.1"/>
</dbReference>
<proteinExistence type="predicted"/>
<comment type="caution">
    <text evidence="1">The sequence shown here is derived from an EMBL/GenBank/DDBJ whole genome shotgun (WGS) entry which is preliminary data.</text>
</comment>
<gene>
    <name evidence="1" type="ORF">NKI33_28940</name>
</gene>
<sequence length="166" mass="18974">MSDKYLTVSEVADLLGVLKENVLRMAQHGALPHPVTINGEPQFREEPLLLRREEEDEAIPSAGVYLSTGEDFFYYRVVKASHMLLYKNWPFAVFRLWDESVHVRPWLTHLVDDLPDHETILLSCEDANVPEVKLEDLPGPTSIVWGYRWVGLHDLSDLAVAPIVKQ</sequence>
<evidence type="ECO:0000313" key="2">
    <source>
        <dbReference type="Proteomes" id="UP001464387"/>
    </source>
</evidence>